<feature type="compositionally biased region" description="Basic and acidic residues" evidence="1">
    <location>
        <begin position="82"/>
        <end position="97"/>
    </location>
</feature>
<gene>
    <name evidence="3" type="ORF">LARSCL_LOCUS12578</name>
</gene>
<sequence>MFSIVTKSLFVVVLVCAFLSCYEARPEGGDDADGTTPGADTSASVSASGATGSPDDTGATATPDPSAGTASPGDTSSASPLDKVEDAAAAAESERRK</sequence>
<evidence type="ECO:0000313" key="3">
    <source>
        <dbReference type="EMBL" id="CAL1283399.1"/>
    </source>
</evidence>
<protein>
    <recommendedName>
        <fullName evidence="5">Secreted protein</fullName>
    </recommendedName>
</protein>
<comment type="caution">
    <text evidence="3">The sequence shown here is derived from an EMBL/GenBank/DDBJ whole genome shotgun (WGS) entry which is preliminary data.</text>
</comment>
<dbReference type="EMBL" id="CAXIEN010000167">
    <property type="protein sequence ID" value="CAL1283399.1"/>
    <property type="molecule type" value="Genomic_DNA"/>
</dbReference>
<evidence type="ECO:0008006" key="5">
    <source>
        <dbReference type="Google" id="ProtNLM"/>
    </source>
</evidence>
<keyword evidence="4" id="KW-1185">Reference proteome</keyword>
<dbReference type="PROSITE" id="PS51257">
    <property type="entry name" value="PROKAR_LIPOPROTEIN"/>
    <property type="match status" value="1"/>
</dbReference>
<accession>A0AAV2AJT3</accession>
<organism evidence="3 4">
    <name type="scientific">Larinioides sclopetarius</name>
    <dbReference type="NCBI Taxonomy" id="280406"/>
    <lineage>
        <taxon>Eukaryota</taxon>
        <taxon>Metazoa</taxon>
        <taxon>Ecdysozoa</taxon>
        <taxon>Arthropoda</taxon>
        <taxon>Chelicerata</taxon>
        <taxon>Arachnida</taxon>
        <taxon>Araneae</taxon>
        <taxon>Araneomorphae</taxon>
        <taxon>Entelegynae</taxon>
        <taxon>Araneoidea</taxon>
        <taxon>Araneidae</taxon>
        <taxon>Larinioides</taxon>
    </lineage>
</organism>
<evidence type="ECO:0000256" key="1">
    <source>
        <dbReference type="SAM" id="MobiDB-lite"/>
    </source>
</evidence>
<evidence type="ECO:0000256" key="2">
    <source>
        <dbReference type="SAM" id="SignalP"/>
    </source>
</evidence>
<feature type="compositionally biased region" description="Low complexity" evidence="1">
    <location>
        <begin position="34"/>
        <end position="53"/>
    </location>
</feature>
<name>A0AAV2AJT3_9ARAC</name>
<keyword evidence="2" id="KW-0732">Signal</keyword>
<dbReference type="AlphaFoldDB" id="A0AAV2AJT3"/>
<feature type="region of interest" description="Disordered" evidence="1">
    <location>
        <begin position="26"/>
        <end position="97"/>
    </location>
</feature>
<evidence type="ECO:0000313" key="4">
    <source>
        <dbReference type="Proteomes" id="UP001497382"/>
    </source>
</evidence>
<dbReference type="Proteomes" id="UP001497382">
    <property type="component" value="Unassembled WGS sequence"/>
</dbReference>
<feature type="chain" id="PRO_5043751969" description="Secreted protein" evidence="2">
    <location>
        <begin position="25"/>
        <end position="97"/>
    </location>
</feature>
<feature type="compositionally biased region" description="Polar residues" evidence="1">
    <location>
        <begin position="68"/>
        <end position="79"/>
    </location>
</feature>
<reference evidence="3 4" key="1">
    <citation type="submission" date="2024-04" db="EMBL/GenBank/DDBJ databases">
        <authorList>
            <person name="Rising A."/>
            <person name="Reimegard J."/>
            <person name="Sonavane S."/>
            <person name="Akerstrom W."/>
            <person name="Nylinder S."/>
            <person name="Hedman E."/>
            <person name="Kallberg Y."/>
        </authorList>
    </citation>
    <scope>NUCLEOTIDE SEQUENCE [LARGE SCALE GENOMIC DNA]</scope>
</reference>
<proteinExistence type="predicted"/>
<feature type="signal peptide" evidence="2">
    <location>
        <begin position="1"/>
        <end position="24"/>
    </location>
</feature>